<evidence type="ECO:0000313" key="1">
    <source>
        <dbReference type="EMBL" id="KAK2940457.1"/>
    </source>
</evidence>
<name>A0ABQ9WLW6_9EUKA</name>
<evidence type="ECO:0000313" key="2">
    <source>
        <dbReference type="Proteomes" id="UP001281761"/>
    </source>
</evidence>
<dbReference type="Proteomes" id="UP001281761">
    <property type="component" value="Unassembled WGS sequence"/>
</dbReference>
<protein>
    <submittedName>
        <fullName evidence="1">Uncharacterized protein</fullName>
    </submittedName>
</protein>
<sequence length="571" mass="63499">MGSSWWMGGLDFVEGTHPDLIDSFIEMVTRSCSLPDLLFRHDRHLNLISTLSQSSSPLFPKLGEPLIGPKFPRHSPLLPLGQHRPCLFSRLVKKYTADILDIAISTAVSSVRVVSDHPSKPHCLDFGRATQNWVVLLNAVGEVKMDLTQNTPAFNSVPSTFLTLLVLSAASTNTNMSTDAVSIFSNKFGLCTPQTQALLFATPPTFPVSDAFTPRHPEALGEEHAKGPSQSICAEASRCIVLKSRFEDSSATSGITFMRKLGIPLAGCLVNALHSTMALPHSFPFFSPELNRPSELTALRILAEMQNRLDFCVYSRQSRMILPGEERRDINFVHLFPFLGAESQARFLSSFIAFHTSTVPFIHSSLERMVECLLEVTTVTSNNTPIALLTKLKKVTEFLSGINPETRSFENSPRYVSPFEKLIVKKLQTAEGEERWRLLTQLVVVSRETPDIANELMKVENETQALFFFSLHIIRSTPRVALHLETNPDAFRRVVELVGHTDSLPLIAVTLPHIADAARQFVIPPDDEAPFQIELKPEMSEIVIRSLRMITSHRREGGKEGCVGGKDEMTS</sequence>
<proteinExistence type="predicted"/>
<gene>
    <name evidence="1" type="ORF">BLNAU_24629</name>
</gene>
<accession>A0ABQ9WLW6</accession>
<dbReference type="EMBL" id="JARBJD010000668">
    <property type="protein sequence ID" value="KAK2940457.1"/>
    <property type="molecule type" value="Genomic_DNA"/>
</dbReference>
<reference evidence="1 2" key="1">
    <citation type="journal article" date="2022" name="bioRxiv">
        <title>Genomics of Preaxostyla Flagellates Illuminates Evolutionary Transitions and the Path Towards Mitochondrial Loss.</title>
        <authorList>
            <person name="Novak L.V.F."/>
            <person name="Treitli S.C."/>
            <person name="Pyrih J."/>
            <person name="Halakuc P."/>
            <person name="Pipaliya S.V."/>
            <person name="Vacek V."/>
            <person name="Brzon O."/>
            <person name="Soukal P."/>
            <person name="Eme L."/>
            <person name="Dacks J.B."/>
            <person name="Karnkowska A."/>
            <person name="Elias M."/>
            <person name="Hampl V."/>
        </authorList>
    </citation>
    <scope>NUCLEOTIDE SEQUENCE [LARGE SCALE GENOMIC DNA]</scope>
    <source>
        <strain evidence="1">NAU3</strain>
        <tissue evidence="1">Gut</tissue>
    </source>
</reference>
<comment type="caution">
    <text evidence="1">The sequence shown here is derived from an EMBL/GenBank/DDBJ whole genome shotgun (WGS) entry which is preliminary data.</text>
</comment>
<keyword evidence="2" id="KW-1185">Reference proteome</keyword>
<organism evidence="1 2">
    <name type="scientific">Blattamonas nauphoetae</name>
    <dbReference type="NCBI Taxonomy" id="2049346"/>
    <lineage>
        <taxon>Eukaryota</taxon>
        <taxon>Metamonada</taxon>
        <taxon>Preaxostyla</taxon>
        <taxon>Oxymonadida</taxon>
        <taxon>Blattamonas</taxon>
    </lineage>
</organism>